<dbReference type="NCBIfam" id="TIGR01552">
    <property type="entry name" value="phd_fam"/>
    <property type="match status" value="1"/>
</dbReference>
<organism evidence="3 4">
    <name type="scientific">Streptomyces canus</name>
    <dbReference type="NCBI Taxonomy" id="58343"/>
    <lineage>
        <taxon>Bacteria</taxon>
        <taxon>Bacillati</taxon>
        <taxon>Actinomycetota</taxon>
        <taxon>Actinomycetes</taxon>
        <taxon>Kitasatosporales</taxon>
        <taxon>Streptomycetaceae</taxon>
        <taxon>Streptomyces</taxon>
        <taxon>Streptomyces aurantiacus group</taxon>
    </lineage>
</organism>
<comment type="function">
    <text evidence="2">Antitoxin component of a type II toxin-antitoxin (TA) system.</text>
</comment>
<name>A0A124I002_9ACTN</name>
<evidence type="ECO:0000256" key="1">
    <source>
        <dbReference type="ARBA" id="ARBA00009981"/>
    </source>
</evidence>
<accession>A0A124I002</accession>
<comment type="caution">
    <text evidence="3">The sequence shown here is derived from an EMBL/GenBank/DDBJ whole genome shotgun (WGS) entry which is preliminary data.</text>
</comment>
<protein>
    <recommendedName>
        <fullName evidence="2">Antitoxin</fullName>
    </recommendedName>
</protein>
<dbReference type="RefSeq" id="WP_059205475.1">
    <property type="nucleotide sequence ID" value="NZ_KQ948658.1"/>
</dbReference>
<sequence length="83" mass="8855">MKTMTATEASRNFASVLDSAERGETIVITRGGKRLAVLAPAPKATGRAVKDALLPHVGTLDDAFEDDVTATRDLLTLDDPWSD</sequence>
<comment type="similarity">
    <text evidence="1 2">Belongs to the phD/YefM antitoxin family.</text>
</comment>
<dbReference type="InterPro" id="IPR036165">
    <property type="entry name" value="YefM-like_sf"/>
</dbReference>
<proteinExistence type="inferred from homology"/>
<evidence type="ECO:0000313" key="4">
    <source>
        <dbReference type="Proteomes" id="UP000053669"/>
    </source>
</evidence>
<dbReference type="STRING" id="58343.AQJ46_11625"/>
<evidence type="ECO:0000256" key="2">
    <source>
        <dbReference type="RuleBase" id="RU362080"/>
    </source>
</evidence>
<dbReference type="Proteomes" id="UP000053669">
    <property type="component" value="Unassembled WGS sequence"/>
</dbReference>
<reference evidence="3 4" key="1">
    <citation type="submission" date="2015-10" db="EMBL/GenBank/DDBJ databases">
        <title>Draft genome sequence of Streptomyces canus DSM 40017, type strain for the species Streptomyces canus.</title>
        <authorList>
            <person name="Ruckert C."/>
            <person name="Winkler A."/>
            <person name="Kalinowski J."/>
            <person name="Kampfer P."/>
            <person name="Glaeser S."/>
        </authorList>
    </citation>
    <scope>NUCLEOTIDE SEQUENCE [LARGE SCALE GENOMIC DNA]</scope>
    <source>
        <strain evidence="3 4">DSM 40017</strain>
    </source>
</reference>
<dbReference type="Pfam" id="PF02604">
    <property type="entry name" value="PhdYeFM_antitox"/>
    <property type="match status" value="1"/>
</dbReference>
<dbReference type="SUPFAM" id="SSF143120">
    <property type="entry name" value="YefM-like"/>
    <property type="match status" value="1"/>
</dbReference>
<dbReference type="AlphaFoldDB" id="A0A124I002"/>
<evidence type="ECO:0000313" key="3">
    <source>
        <dbReference type="EMBL" id="KUN72721.1"/>
    </source>
</evidence>
<dbReference type="InterPro" id="IPR006442">
    <property type="entry name" value="Antitoxin_Phd/YefM"/>
</dbReference>
<dbReference type="Gene3D" id="3.40.1620.10">
    <property type="entry name" value="YefM-like domain"/>
    <property type="match status" value="1"/>
</dbReference>
<dbReference type="EMBL" id="LMWU01000010">
    <property type="protein sequence ID" value="KUN72721.1"/>
    <property type="molecule type" value="Genomic_DNA"/>
</dbReference>
<gene>
    <name evidence="3" type="ORF">AQJ46_11625</name>
</gene>